<dbReference type="PROSITE" id="PS51257">
    <property type="entry name" value="PROKAR_LIPOPROTEIN"/>
    <property type="match status" value="1"/>
</dbReference>
<gene>
    <name evidence="2" type="ORF">NCTC4824_01006</name>
</gene>
<name>A0A2X4YZ39_LEDLE</name>
<evidence type="ECO:0000313" key="2">
    <source>
        <dbReference type="EMBL" id="SQI53644.1"/>
    </source>
</evidence>
<dbReference type="InterPro" id="IPR058780">
    <property type="entry name" value="YhfM-like_dom"/>
</dbReference>
<dbReference type="Proteomes" id="UP000249134">
    <property type="component" value="Chromosome 1"/>
</dbReference>
<protein>
    <recommendedName>
        <fullName evidence="1">YhfM-like domain-containing protein</fullName>
    </recommendedName>
</protein>
<dbReference type="KEGG" id="blen:NCTC4824_01006"/>
<evidence type="ECO:0000313" key="3">
    <source>
        <dbReference type="Proteomes" id="UP000249134"/>
    </source>
</evidence>
<organism evidence="2 3">
    <name type="scientific">Lederbergia lenta</name>
    <name type="common">Bacillus lentus</name>
    <dbReference type="NCBI Taxonomy" id="1467"/>
    <lineage>
        <taxon>Bacteria</taxon>
        <taxon>Bacillati</taxon>
        <taxon>Bacillota</taxon>
        <taxon>Bacilli</taxon>
        <taxon>Bacillales</taxon>
        <taxon>Bacillaceae</taxon>
        <taxon>Lederbergia</taxon>
    </lineage>
</organism>
<dbReference type="EMBL" id="LS483476">
    <property type="protein sequence ID" value="SQI53644.1"/>
    <property type="molecule type" value="Genomic_DNA"/>
</dbReference>
<dbReference type="STRING" id="1348624.GCA_001591545_00106"/>
<dbReference type="AlphaFoldDB" id="A0A2X4YZ39"/>
<feature type="domain" description="YhfM-like" evidence="1">
    <location>
        <begin position="51"/>
        <end position="141"/>
    </location>
</feature>
<sequence length="145" mass="16654">MLKWVFSLLPILCVAFLVGCQFHEIENMVLLDEKIAEVTISESNGFGGMNEEIIQSFTDKESIKTFKKAITTARKQVGDVDVSDPQYDVMVKYTSKEGQLPTHGIHLWLGKENEKSMFMYIEDKEVYFTSTKMTEKLRMLILSDN</sequence>
<keyword evidence="3" id="KW-1185">Reference proteome</keyword>
<dbReference type="RefSeq" id="WP_066135914.1">
    <property type="nucleotide sequence ID" value="NZ_CBCSGM010000001.1"/>
</dbReference>
<evidence type="ECO:0000259" key="1">
    <source>
        <dbReference type="Pfam" id="PF26353"/>
    </source>
</evidence>
<dbReference type="Pfam" id="PF26353">
    <property type="entry name" value="YhfM"/>
    <property type="match status" value="1"/>
</dbReference>
<proteinExistence type="predicted"/>
<accession>A0A2X4YZ39</accession>
<reference evidence="2 3" key="1">
    <citation type="submission" date="2018-06" db="EMBL/GenBank/DDBJ databases">
        <authorList>
            <consortium name="Pathogen Informatics"/>
            <person name="Doyle S."/>
        </authorList>
    </citation>
    <scope>NUCLEOTIDE SEQUENCE [LARGE SCALE GENOMIC DNA]</scope>
    <source>
        <strain evidence="2 3">NCTC4824</strain>
    </source>
</reference>